<dbReference type="SMART" id="SM00650">
    <property type="entry name" value="rADc"/>
    <property type="match status" value="1"/>
</dbReference>
<dbReference type="OrthoDB" id="507855at2"/>
<evidence type="ECO:0000259" key="4">
    <source>
        <dbReference type="SMART" id="SM00650"/>
    </source>
</evidence>
<dbReference type="AlphaFoldDB" id="A0A543CMT1"/>
<keyword evidence="2 5" id="KW-0808">Transferase</keyword>
<evidence type="ECO:0000256" key="2">
    <source>
        <dbReference type="ARBA" id="ARBA00022679"/>
    </source>
</evidence>
<dbReference type="EMBL" id="VFOZ01000001">
    <property type="protein sequence ID" value="TQL98425.1"/>
    <property type="molecule type" value="Genomic_DNA"/>
</dbReference>
<dbReference type="SUPFAM" id="SSF53335">
    <property type="entry name" value="S-adenosyl-L-methionine-dependent methyltransferases"/>
    <property type="match status" value="1"/>
</dbReference>
<protein>
    <submittedName>
        <fullName evidence="5">Methyltransferase family protein</fullName>
    </submittedName>
</protein>
<dbReference type="InterPro" id="IPR029063">
    <property type="entry name" value="SAM-dependent_MTases_sf"/>
</dbReference>
<dbReference type="RefSeq" id="WP_141957024.1">
    <property type="nucleotide sequence ID" value="NZ_VFOZ01000001.1"/>
</dbReference>
<sequence length="185" mass="20203">MNLLHNRICASPKWAEYVRTGLFPAVLGDIDLGDDVLELGPGLGVTTRQLAGRVPRLTALEVDEKYVARLRRELDVEIVHGDATEMPFPDASFTGVACFTMLHHVPAPELQDRLFAEACRVLRPGGVLAGSDGRVNLRFRVIHLGDTLVPVDPATLPARLEAAGFTDVNVNPVPRRVHFTARKPG</sequence>
<evidence type="ECO:0000256" key="1">
    <source>
        <dbReference type="ARBA" id="ARBA00022603"/>
    </source>
</evidence>
<evidence type="ECO:0000313" key="5">
    <source>
        <dbReference type="EMBL" id="TQL98425.1"/>
    </source>
</evidence>
<proteinExistence type="predicted"/>
<evidence type="ECO:0000256" key="3">
    <source>
        <dbReference type="ARBA" id="ARBA00022691"/>
    </source>
</evidence>
<feature type="domain" description="Ribosomal RNA adenine methylase transferase N-terminal" evidence="4">
    <location>
        <begin position="26"/>
        <end position="152"/>
    </location>
</feature>
<dbReference type="InterPro" id="IPR013216">
    <property type="entry name" value="Methyltransf_11"/>
</dbReference>
<dbReference type="PANTHER" id="PTHR43591">
    <property type="entry name" value="METHYLTRANSFERASE"/>
    <property type="match status" value="1"/>
</dbReference>
<dbReference type="CDD" id="cd02440">
    <property type="entry name" value="AdoMet_MTases"/>
    <property type="match status" value="1"/>
</dbReference>
<name>A0A543CMT1_9ACTN</name>
<dbReference type="GO" id="GO:0000179">
    <property type="term" value="F:rRNA (adenine-N6,N6-)-dimethyltransferase activity"/>
    <property type="evidence" value="ECO:0007669"/>
    <property type="project" value="InterPro"/>
</dbReference>
<dbReference type="InterPro" id="IPR020598">
    <property type="entry name" value="rRNA_Ade_methylase_Trfase_N"/>
</dbReference>
<gene>
    <name evidence="5" type="ORF">FB559_4048</name>
</gene>
<keyword evidence="1 5" id="KW-0489">Methyltransferase</keyword>
<keyword evidence="3" id="KW-0949">S-adenosyl-L-methionine</keyword>
<evidence type="ECO:0000313" key="6">
    <source>
        <dbReference type="Proteomes" id="UP000316096"/>
    </source>
</evidence>
<organism evidence="5 6">
    <name type="scientific">Actinoallomurus bryophytorum</name>
    <dbReference type="NCBI Taxonomy" id="1490222"/>
    <lineage>
        <taxon>Bacteria</taxon>
        <taxon>Bacillati</taxon>
        <taxon>Actinomycetota</taxon>
        <taxon>Actinomycetes</taxon>
        <taxon>Streptosporangiales</taxon>
        <taxon>Thermomonosporaceae</taxon>
        <taxon>Actinoallomurus</taxon>
    </lineage>
</organism>
<dbReference type="Proteomes" id="UP000316096">
    <property type="component" value="Unassembled WGS sequence"/>
</dbReference>
<reference evidence="5 6" key="1">
    <citation type="submission" date="2019-06" db="EMBL/GenBank/DDBJ databases">
        <title>Sequencing the genomes of 1000 actinobacteria strains.</title>
        <authorList>
            <person name="Klenk H.-P."/>
        </authorList>
    </citation>
    <scope>NUCLEOTIDE SEQUENCE [LARGE SCALE GENOMIC DNA]</scope>
    <source>
        <strain evidence="5 6">DSM 102200</strain>
    </source>
</reference>
<comment type="caution">
    <text evidence="5">The sequence shown here is derived from an EMBL/GenBank/DDBJ whole genome shotgun (WGS) entry which is preliminary data.</text>
</comment>
<keyword evidence="6" id="KW-1185">Reference proteome</keyword>
<dbReference type="Gene3D" id="3.40.50.150">
    <property type="entry name" value="Vaccinia Virus protein VP39"/>
    <property type="match status" value="1"/>
</dbReference>
<dbReference type="Pfam" id="PF08241">
    <property type="entry name" value="Methyltransf_11"/>
    <property type="match status" value="1"/>
</dbReference>
<accession>A0A543CMT1</accession>